<name>A0A2K3JRN3_TRIPR</name>
<evidence type="ECO:0000256" key="1">
    <source>
        <dbReference type="ARBA" id="ARBA00010197"/>
    </source>
</evidence>
<feature type="domain" description="SKI-interacting protein SKIP SNW" evidence="3">
    <location>
        <begin position="30"/>
        <end position="116"/>
    </location>
</feature>
<protein>
    <submittedName>
        <fullName evidence="4">SNW domain-containing protein 1-like</fullName>
    </submittedName>
</protein>
<evidence type="ECO:0000259" key="3">
    <source>
        <dbReference type="Pfam" id="PF02731"/>
    </source>
</evidence>
<feature type="non-terminal residue" evidence="4">
    <location>
        <position position="209"/>
    </location>
</feature>
<dbReference type="EMBL" id="ASHM01075033">
    <property type="protein sequence ID" value="PNX56658.1"/>
    <property type="molecule type" value="Genomic_DNA"/>
</dbReference>
<dbReference type="AlphaFoldDB" id="A0A2K3JRN3"/>
<reference evidence="4 5" key="1">
    <citation type="journal article" date="2014" name="Am. J. Bot.">
        <title>Genome assembly and annotation for red clover (Trifolium pratense; Fabaceae).</title>
        <authorList>
            <person name="Istvanek J."/>
            <person name="Jaros M."/>
            <person name="Krenek A."/>
            <person name="Repkova J."/>
        </authorList>
    </citation>
    <scope>NUCLEOTIDE SEQUENCE [LARGE SCALE GENOMIC DNA]</scope>
    <source>
        <strain evidence="5">cv. Tatra</strain>
        <tissue evidence="4">Young leaves</tissue>
    </source>
</reference>
<dbReference type="InterPro" id="IPR017862">
    <property type="entry name" value="SKI-int_prot_SKIP"/>
</dbReference>
<dbReference type="PANTHER" id="PTHR12096">
    <property type="entry name" value="NUCLEAR PROTEIN SKIP-RELATED"/>
    <property type="match status" value="1"/>
</dbReference>
<dbReference type="InterPro" id="IPR004015">
    <property type="entry name" value="SKI-int_prot_SKIP_SNW-dom"/>
</dbReference>
<gene>
    <name evidence="4" type="ORF">L195_g049993</name>
</gene>
<reference evidence="4 5" key="2">
    <citation type="journal article" date="2017" name="Front. Plant Sci.">
        <title>Gene Classification and Mining of Molecular Markers Useful in Red Clover (Trifolium pratense) Breeding.</title>
        <authorList>
            <person name="Istvanek J."/>
            <person name="Dluhosova J."/>
            <person name="Dluhos P."/>
            <person name="Patkova L."/>
            <person name="Nedelnik J."/>
            <person name="Repkova J."/>
        </authorList>
    </citation>
    <scope>NUCLEOTIDE SEQUENCE [LARGE SCALE GENOMIC DNA]</scope>
    <source>
        <strain evidence="5">cv. Tatra</strain>
        <tissue evidence="4">Young leaves</tissue>
    </source>
</reference>
<proteinExistence type="inferred from homology"/>
<evidence type="ECO:0000313" key="5">
    <source>
        <dbReference type="Proteomes" id="UP000236291"/>
    </source>
</evidence>
<evidence type="ECO:0000313" key="4">
    <source>
        <dbReference type="EMBL" id="PNX56658.1"/>
    </source>
</evidence>
<dbReference type="Pfam" id="PF02731">
    <property type="entry name" value="SKIP_SNW"/>
    <property type="match status" value="1"/>
</dbReference>
<feature type="compositionally biased region" description="Basic and acidic residues" evidence="2">
    <location>
        <begin position="178"/>
        <end position="209"/>
    </location>
</feature>
<sequence length="209" mass="24197">ETKAALEKIVNVRLSAAQPTNLPKHNSDAKYIKYKPSQQNAAFNSGARERVISMVVMLVDPLESPKFRHKRVPRASVMHSPPRPVTVKDQQDWKLPPCISNWKNPKGYTIPLDKRAEGREVVAMRSKVQKEILLKEKERKEHELRVLAHKARSERIDVVPPAAAVVPVVSETSDVDDGDIRVDYEQREKNYPEREERLQREKIREERRK</sequence>
<evidence type="ECO:0000256" key="2">
    <source>
        <dbReference type="SAM" id="MobiDB-lite"/>
    </source>
</evidence>
<dbReference type="GO" id="GO:0005681">
    <property type="term" value="C:spliceosomal complex"/>
    <property type="evidence" value="ECO:0007669"/>
    <property type="project" value="InterPro"/>
</dbReference>
<dbReference type="STRING" id="57577.A0A2K3JRN3"/>
<comment type="caution">
    <text evidence="4">The sequence shown here is derived from an EMBL/GenBank/DDBJ whole genome shotgun (WGS) entry which is preliminary data.</text>
</comment>
<organism evidence="4 5">
    <name type="scientific">Trifolium pratense</name>
    <name type="common">Red clover</name>
    <dbReference type="NCBI Taxonomy" id="57577"/>
    <lineage>
        <taxon>Eukaryota</taxon>
        <taxon>Viridiplantae</taxon>
        <taxon>Streptophyta</taxon>
        <taxon>Embryophyta</taxon>
        <taxon>Tracheophyta</taxon>
        <taxon>Spermatophyta</taxon>
        <taxon>Magnoliopsida</taxon>
        <taxon>eudicotyledons</taxon>
        <taxon>Gunneridae</taxon>
        <taxon>Pentapetalae</taxon>
        <taxon>rosids</taxon>
        <taxon>fabids</taxon>
        <taxon>Fabales</taxon>
        <taxon>Fabaceae</taxon>
        <taxon>Papilionoideae</taxon>
        <taxon>50 kb inversion clade</taxon>
        <taxon>NPAAA clade</taxon>
        <taxon>Hologalegina</taxon>
        <taxon>IRL clade</taxon>
        <taxon>Trifolieae</taxon>
        <taxon>Trifolium</taxon>
    </lineage>
</organism>
<accession>A0A2K3JRN3</accession>
<dbReference type="Proteomes" id="UP000236291">
    <property type="component" value="Unassembled WGS sequence"/>
</dbReference>
<feature type="region of interest" description="Disordered" evidence="2">
    <location>
        <begin position="169"/>
        <end position="209"/>
    </location>
</feature>
<comment type="similarity">
    <text evidence="1">Belongs to the SNW family.</text>
</comment>
<feature type="non-terminal residue" evidence="4">
    <location>
        <position position="1"/>
    </location>
</feature>
<dbReference type="GO" id="GO:0000398">
    <property type="term" value="P:mRNA splicing, via spliceosome"/>
    <property type="evidence" value="ECO:0007669"/>
    <property type="project" value="InterPro"/>
</dbReference>
<dbReference type="ExpressionAtlas" id="A0A2K3JRN3">
    <property type="expression patterns" value="baseline"/>
</dbReference>